<name>A0A4Z1K468_9HELO</name>
<reference evidence="1 2" key="1">
    <citation type="submission" date="2017-12" db="EMBL/GenBank/DDBJ databases">
        <title>Comparative genomics of Botrytis spp.</title>
        <authorList>
            <person name="Valero-Jimenez C.A."/>
            <person name="Tapia P."/>
            <person name="Veloso J."/>
            <person name="Silva-Moreno E."/>
            <person name="Staats M."/>
            <person name="Valdes J.H."/>
            <person name="Van Kan J.A.L."/>
        </authorList>
    </citation>
    <scope>NUCLEOTIDE SEQUENCE [LARGE SCALE GENOMIC DNA]</scope>
    <source>
        <strain evidence="1 2">MUCL3349</strain>
    </source>
</reference>
<keyword evidence="2" id="KW-1185">Reference proteome</keyword>
<dbReference type="Proteomes" id="UP000297280">
    <property type="component" value="Unassembled WGS sequence"/>
</dbReference>
<dbReference type="AlphaFoldDB" id="A0A4Z1K468"/>
<gene>
    <name evidence="1" type="ORF">BPOR_1551g00020</name>
</gene>
<accession>A0A4Z1K468</accession>
<dbReference type="GO" id="GO:0020037">
    <property type="term" value="F:heme binding"/>
    <property type="evidence" value="ECO:0007669"/>
    <property type="project" value="InterPro"/>
</dbReference>
<protein>
    <submittedName>
        <fullName evidence="1">Uncharacterized protein</fullName>
    </submittedName>
</protein>
<sequence>MYTLLEVYRPCISTASWSEWPRYRKVLATPFNENIMKFVWQKSVKQTRDMLKMWTQSSTPREISTAKYTRTLSLNILAATGF</sequence>
<evidence type="ECO:0000313" key="1">
    <source>
        <dbReference type="EMBL" id="TGO80901.1"/>
    </source>
</evidence>
<proteinExistence type="predicted"/>
<dbReference type="Gene3D" id="1.10.630.10">
    <property type="entry name" value="Cytochrome P450"/>
    <property type="match status" value="1"/>
</dbReference>
<dbReference type="GO" id="GO:0005506">
    <property type="term" value="F:iron ion binding"/>
    <property type="evidence" value="ECO:0007669"/>
    <property type="project" value="InterPro"/>
</dbReference>
<dbReference type="STRING" id="87229.A0A4Z1K468"/>
<evidence type="ECO:0000313" key="2">
    <source>
        <dbReference type="Proteomes" id="UP000297280"/>
    </source>
</evidence>
<dbReference type="EMBL" id="PQXO01001541">
    <property type="protein sequence ID" value="TGO80901.1"/>
    <property type="molecule type" value="Genomic_DNA"/>
</dbReference>
<dbReference type="InterPro" id="IPR036396">
    <property type="entry name" value="Cyt_P450_sf"/>
</dbReference>
<dbReference type="GO" id="GO:0016705">
    <property type="term" value="F:oxidoreductase activity, acting on paired donors, with incorporation or reduction of molecular oxygen"/>
    <property type="evidence" value="ECO:0007669"/>
    <property type="project" value="InterPro"/>
</dbReference>
<dbReference type="GO" id="GO:0004497">
    <property type="term" value="F:monooxygenase activity"/>
    <property type="evidence" value="ECO:0007669"/>
    <property type="project" value="InterPro"/>
</dbReference>
<comment type="caution">
    <text evidence="1">The sequence shown here is derived from an EMBL/GenBank/DDBJ whole genome shotgun (WGS) entry which is preliminary data.</text>
</comment>
<organism evidence="1 2">
    <name type="scientific">Botrytis porri</name>
    <dbReference type="NCBI Taxonomy" id="87229"/>
    <lineage>
        <taxon>Eukaryota</taxon>
        <taxon>Fungi</taxon>
        <taxon>Dikarya</taxon>
        <taxon>Ascomycota</taxon>
        <taxon>Pezizomycotina</taxon>
        <taxon>Leotiomycetes</taxon>
        <taxon>Helotiales</taxon>
        <taxon>Sclerotiniaceae</taxon>
        <taxon>Botrytis</taxon>
    </lineage>
</organism>